<evidence type="ECO:0000313" key="2">
    <source>
        <dbReference type="EMBL" id="HFM96397.1"/>
    </source>
</evidence>
<dbReference type="Pfam" id="PF01728">
    <property type="entry name" value="FtsJ"/>
    <property type="match status" value="1"/>
</dbReference>
<gene>
    <name evidence="2" type="ORF">ENR64_01275</name>
</gene>
<sequence length="348" mass="39365">MQTFQPPAQTCFIGSANPHHAVYAVEEVRRLWPDLTAKELEENEIVLLTTSTDLESALTLLKQKEPMFLRHVQPVEQVGVLTRSQSDFETFAAIAQQETRFCPGDKVAIQVRRTPGITYDYTAFGVKEKLDPLLVEQFGVEPVVRDADWVISLYLGKDQFYWGVSHPADNLSDWSGGMIRFRQELGQISRAKFKLLEAETRFRLDFSQFHRAIDLGAAPGGWTSLLLERGLQVTAIDPAVLHPSLLSHPQLTYLARSVNHVNLPNQTFDLLVCDMNGSPQQMARLVERLLPTLKAGATGIVTVKLLHKKPFQTVKEVLAIWGKTMRFIAAKQLYHNRDEVTLYVQKED</sequence>
<dbReference type="SUPFAM" id="SSF53335">
    <property type="entry name" value="S-adenosyl-L-methionine-dependent methyltransferases"/>
    <property type="match status" value="1"/>
</dbReference>
<keyword evidence="2" id="KW-0808">Transferase</keyword>
<protein>
    <submittedName>
        <fullName evidence="2">SAM-dependent methyltransferase</fullName>
    </submittedName>
</protein>
<keyword evidence="2" id="KW-0489">Methyltransferase</keyword>
<accession>A0A7C3PKP4</accession>
<dbReference type="Gene3D" id="3.40.50.150">
    <property type="entry name" value="Vaccinia Virus protein VP39"/>
    <property type="match status" value="1"/>
</dbReference>
<dbReference type="CDD" id="cd02440">
    <property type="entry name" value="AdoMet_MTases"/>
    <property type="match status" value="1"/>
</dbReference>
<name>A0A7C3PKP4_9CYAN</name>
<dbReference type="EMBL" id="DSRU01000021">
    <property type="protein sequence ID" value="HFM96397.1"/>
    <property type="molecule type" value="Genomic_DNA"/>
</dbReference>
<reference evidence="2" key="1">
    <citation type="journal article" date="2020" name="mSystems">
        <title>Genome- and Community-Level Interaction Insights into Carbon Utilization and Element Cycling Functions of Hydrothermarchaeota in Hydrothermal Sediment.</title>
        <authorList>
            <person name="Zhou Z."/>
            <person name="Liu Y."/>
            <person name="Xu W."/>
            <person name="Pan J."/>
            <person name="Luo Z.H."/>
            <person name="Li M."/>
        </authorList>
    </citation>
    <scope>NUCLEOTIDE SEQUENCE [LARGE SCALE GENOMIC DNA]</scope>
    <source>
        <strain evidence="2">SpSt-418</strain>
    </source>
</reference>
<dbReference type="InterPro" id="IPR029063">
    <property type="entry name" value="SAM-dependent_MTases_sf"/>
</dbReference>
<evidence type="ECO:0000259" key="1">
    <source>
        <dbReference type="Pfam" id="PF01728"/>
    </source>
</evidence>
<dbReference type="PANTHER" id="PTHR37524:SF2">
    <property type="entry name" value="RIBOSOMAL RNA METHYLTRANSFERASE FTSJ DOMAIN-CONTAINING PROTEIN"/>
    <property type="match status" value="1"/>
</dbReference>
<proteinExistence type="predicted"/>
<organism evidence="2">
    <name type="scientific">Oscillatoriales cyanobacterium SpSt-418</name>
    <dbReference type="NCBI Taxonomy" id="2282169"/>
    <lineage>
        <taxon>Bacteria</taxon>
        <taxon>Bacillati</taxon>
        <taxon>Cyanobacteriota</taxon>
        <taxon>Cyanophyceae</taxon>
        <taxon>Oscillatoriophycideae</taxon>
        <taxon>Oscillatoriales</taxon>
    </lineage>
</organism>
<dbReference type="PANTHER" id="PTHR37524">
    <property type="entry name" value="RIBOSOMAL RNA LARGE SUBUNIT METHYLTRANSFERASE M"/>
    <property type="match status" value="1"/>
</dbReference>
<dbReference type="InterPro" id="IPR002877">
    <property type="entry name" value="RNA_MeTrfase_FtsJ_dom"/>
</dbReference>
<feature type="domain" description="Ribosomal RNA methyltransferase FtsJ" evidence="1">
    <location>
        <begin position="189"/>
        <end position="315"/>
    </location>
</feature>
<dbReference type="AlphaFoldDB" id="A0A7C3PKP4"/>
<comment type="caution">
    <text evidence="2">The sequence shown here is derived from an EMBL/GenBank/DDBJ whole genome shotgun (WGS) entry which is preliminary data.</text>
</comment>
<dbReference type="GO" id="GO:0032259">
    <property type="term" value="P:methylation"/>
    <property type="evidence" value="ECO:0007669"/>
    <property type="project" value="UniProtKB-KW"/>
</dbReference>
<dbReference type="GO" id="GO:0008168">
    <property type="term" value="F:methyltransferase activity"/>
    <property type="evidence" value="ECO:0007669"/>
    <property type="project" value="UniProtKB-KW"/>
</dbReference>